<comment type="caution">
    <text evidence="1">The sequence shown here is derived from an EMBL/GenBank/DDBJ whole genome shotgun (WGS) entry which is preliminary data.</text>
</comment>
<evidence type="ECO:0000313" key="1">
    <source>
        <dbReference type="EMBL" id="KAK1148344.1"/>
    </source>
</evidence>
<sequence>MIVVCKGAFGKHEDDVPQELLIRTLKLYFIAQILYKINIGLTKISILLLYLRLFIQRWFFITCWTWIVIITAFTLSTVISSIFQCTPVQYAFDKSLPGHSSCINLTAFWYANAAFNIFSDLVLVALPVPVISRLQLPPRLKLILCGIFAVGIFVCITSILRITTLDIATSYLDITWNSIESSKWTVIESNLGIICACLPSLRRPLSFLFPHLFGKFSRSANYAAAASAPNHFLDPSRRKSSGRAALNESVSRYVIRAEKQESASQEQVLPDAGEYTREGIRKTTYVSVRYDESGENIDAVEMDRFGSRRAW</sequence>
<gene>
    <name evidence="1" type="ORF">N8T08_010154</name>
</gene>
<protein>
    <submittedName>
        <fullName evidence="1">Uncharacterized protein</fullName>
    </submittedName>
</protein>
<accession>A0ACC3BCR0</accession>
<keyword evidence="2" id="KW-1185">Reference proteome</keyword>
<dbReference type="EMBL" id="JAOPJF010000008">
    <property type="protein sequence ID" value="KAK1148344.1"/>
    <property type="molecule type" value="Genomic_DNA"/>
</dbReference>
<organism evidence="1 2">
    <name type="scientific">Aspergillus melleus</name>
    <dbReference type="NCBI Taxonomy" id="138277"/>
    <lineage>
        <taxon>Eukaryota</taxon>
        <taxon>Fungi</taxon>
        <taxon>Dikarya</taxon>
        <taxon>Ascomycota</taxon>
        <taxon>Pezizomycotina</taxon>
        <taxon>Eurotiomycetes</taxon>
        <taxon>Eurotiomycetidae</taxon>
        <taxon>Eurotiales</taxon>
        <taxon>Aspergillaceae</taxon>
        <taxon>Aspergillus</taxon>
        <taxon>Aspergillus subgen. Circumdati</taxon>
    </lineage>
</organism>
<dbReference type="Proteomes" id="UP001177260">
    <property type="component" value="Unassembled WGS sequence"/>
</dbReference>
<name>A0ACC3BCR0_9EURO</name>
<reference evidence="1 2" key="1">
    <citation type="journal article" date="2023" name="ACS Omega">
        <title>Identification of the Neoaspergillic Acid Biosynthesis Gene Cluster by Establishing an In Vitro CRISPR-Ribonucleoprotein Genetic System in Aspergillus melleus.</title>
        <authorList>
            <person name="Yuan B."/>
            <person name="Grau M.F."/>
            <person name="Murata R.M."/>
            <person name="Torok T."/>
            <person name="Venkateswaran K."/>
            <person name="Stajich J.E."/>
            <person name="Wang C.C.C."/>
        </authorList>
    </citation>
    <scope>NUCLEOTIDE SEQUENCE [LARGE SCALE GENOMIC DNA]</scope>
    <source>
        <strain evidence="1 2">IMV 1140</strain>
    </source>
</reference>
<evidence type="ECO:0000313" key="2">
    <source>
        <dbReference type="Proteomes" id="UP001177260"/>
    </source>
</evidence>
<proteinExistence type="predicted"/>